<evidence type="ECO:0000256" key="4">
    <source>
        <dbReference type="ARBA" id="ARBA00022692"/>
    </source>
</evidence>
<comment type="subcellular location">
    <subcellularLocation>
        <location evidence="1">Cell outer membrane</location>
        <topology evidence="1">Multi-pass membrane protein</topology>
    </subcellularLocation>
</comment>
<dbReference type="InterPro" id="IPR028974">
    <property type="entry name" value="TSP_type-3_rpt"/>
</dbReference>
<protein>
    <submittedName>
        <fullName evidence="12">OmpA-OmpF porin, OOP family</fullName>
    </submittedName>
</protein>
<dbReference type="PROSITE" id="PS51123">
    <property type="entry name" value="OMPA_2"/>
    <property type="match status" value="1"/>
</dbReference>
<evidence type="ECO:0000256" key="10">
    <source>
        <dbReference type="SAM" id="SignalP"/>
    </source>
</evidence>
<evidence type="ECO:0000256" key="2">
    <source>
        <dbReference type="ARBA" id="ARBA00022448"/>
    </source>
</evidence>
<dbReference type="InterPro" id="IPR006665">
    <property type="entry name" value="OmpA-like"/>
</dbReference>
<dbReference type="SUPFAM" id="SSF103647">
    <property type="entry name" value="TSP type-3 repeat"/>
    <property type="match status" value="1"/>
</dbReference>
<evidence type="ECO:0000256" key="8">
    <source>
        <dbReference type="ARBA" id="ARBA00023237"/>
    </source>
</evidence>
<evidence type="ECO:0000256" key="7">
    <source>
        <dbReference type="ARBA" id="ARBA00023136"/>
    </source>
</evidence>
<evidence type="ECO:0000256" key="3">
    <source>
        <dbReference type="ARBA" id="ARBA00022452"/>
    </source>
</evidence>
<dbReference type="RefSeq" id="WP_076508409.1">
    <property type="nucleotide sequence ID" value="NZ_FTNY01000004.1"/>
</dbReference>
<dbReference type="InterPro" id="IPR050330">
    <property type="entry name" value="Bact_OuterMem_StrucFunc"/>
</dbReference>
<keyword evidence="7 9" id="KW-0472">Membrane</keyword>
<dbReference type="GO" id="GO:0006811">
    <property type="term" value="P:monoatomic ion transport"/>
    <property type="evidence" value="ECO:0007669"/>
    <property type="project" value="UniProtKB-KW"/>
</dbReference>
<gene>
    <name evidence="12" type="ORF">SAMN05421639_104343</name>
</gene>
<dbReference type="PRINTS" id="PR01021">
    <property type="entry name" value="OMPADOMAIN"/>
</dbReference>
<dbReference type="AlphaFoldDB" id="A0A1N7IPI5"/>
<dbReference type="Pfam" id="PF00691">
    <property type="entry name" value="OmpA"/>
    <property type="match status" value="1"/>
</dbReference>
<dbReference type="Gene3D" id="3.30.1330.60">
    <property type="entry name" value="OmpA-like domain"/>
    <property type="match status" value="1"/>
</dbReference>
<name>A0A1N7IPI5_9FLAO</name>
<keyword evidence="3" id="KW-1134">Transmembrane beta strand</keyword>
<feature type="domain" description="OmpA-like" evidence="11">
    <location>
        <begin position="359"/>
        <end position="478"/>
    </location>
</feature>
<dbReference type="CDD" id="cd07185">
    <property type="entry name" value="OmpA_C-like"/>
    <property type="match status" value="1"/>
</dbReference>
<keyword evidence="6" id="KW-0626">Porin</keyword>
<dbReference type="Proteomes" id="UP000186373">
    <property type="component" value="Unassembled WGS sequence"/>
</dbReference>
<reference evidence="13" key="1">
    <citation type="submission" date="2017-01" db="EMBL/GenBank/DDBJ databases">
        <authorList>
            <person name="Varghese N."/>
            <person name="Submissions S."/>
        </authorList>
    </citation>
    <scope>NUCLEOTIDE SEQUENCE [LARGE SCALE GENOMIC DNA]</scope>
    <source>
        <strain evidence="13">DSM 17126</strain>
    </source>
</reference>
<keyword evidence="13" id="KW-1185">Reference proteome</keyword>
<evidence type="ECO:0000256" key="6">
    <source>
        <dbReference type="ARBA" id="ARBA00023114"/>
    </source>
</evidence>
<keyword evidence="4" id="KW-0812">Transmembrane</keyword>
<dbReference type="OrthoDB" id="1522982at2"/>
<feature type="signal peptide" evidence="10">
    <location>
        <begin position="1"/>
        <end position="20"/>
    </location>
</feature>
<dbReference type="GO" id="GO:0009279">
    <property type="term" value="C:cell outer membrane"/>
    <property type="evidence" value="ECO:0007669"/>
    <property type="project" value="UniProtKB-SubCell"/>
</dbReference>
<evidence type="ECO:0000313" key="13">
    <source>
        <dbReference type="Proteomes" id="UP000186373"/>
    </source>
</evidence>
<accession>A0A1N7IPI5</accession>
<keyword evidence="8" id="KW-0998">Cell outer membrane</keyword>
<dbReference type="GO" id="GO:0046930">
    <property type="term" value="C:pore complex"/>
    <property type="evidence" value="ECO:0007669"/>
    <property type="project" value="UniProtKB-KW"/>
</dbReference>
<dbReference type="GO" id="GO:0015288">
    <property type="term" value="F:porin activity"/>
    <property type="evidence" value="ECO:0007669"/>
    <property type="project" value="UniProtKB-KW"/>
</dbReference>
<dbReference type="InterPro" id="IPR006664">
    <property type="entry name" value="OMP_bac"/>
</dbReference>
<keyword evidence="5" id="KW-0406">Ion transport</keyword>
<dbReference type="InterPro" id="IPR011250">
    <property type="entry name" value="OMP/PagP_B-barrel"/>
</dbReference>
<evidence type="ECO:0000259" key="11">
    <source>
        <dbReference type="PROSITE" id="PS51123"/>
    </source>
</evidence>
<dbReference type="SUPFAM" id="SSF103088">
    <property type="entry name" value="OmpA-like"/>
    <property type="match status" value="1"/>
</dbReference>
<evidence type="ECO:0000256" key="9">
    <source>
        <dbReference type="PROSITE-ProRule" id="PRU00473"/>
    </source>
</evidence>
<evidence type="ECO:0000256" key="1">
    <source>
        <dbReference type="ARBA" id="ARBA00004571"/>
    </source>
</evidence>
<evidence type="ECO:0000256" key="5">
    <source>
        <dbReference type="ARBA" id="ARBA00023065"/>
    </source>
</evidence>
<evidence type="ECO:0000313" key="12">
    <source>
        <dbReference type="EMBL" id="SIS38995.1"/>
    </source>
</evidence>
<sequence>MKLSLAIVALAMAIPATSYAQDSTAVSNGEYPNTFSSGSANVSPFTNQSKRFNDWSISAGAGVPLIQSADLTSIKNGNGKNLFGYSAYVSIDKAITHAFGLKLQYDRGETRQGWFNTKDAAPDATAVGARTQYDAISLLGDINFSNLLRRVDNHSPFRWALHGYAGIGTIAYRAYQKDITGQRLATEVKPFKFGSMFMQAGAGLKYKINRRIDLEGRLMYVVTGDDEFDGGGDKYSAINKREEQVSDNFFNATLGISLKLGKHESHLMWHDPLQEIYYKLDVLANKNQDIEVCKKGDADNDGVCDDWDRQLDTPAGARVDGAGVALDTDLDGVIDLYDKCVTVPGPVENNGCPTVTPGKVEETTTKLEGIEFDLNSDRILPSNTPILNNAVNYINSSTGAYSVIGATDTRGTDAYNQKLSERRANNVKTYLIKNGVQSGKINAIGRGEKDLKYPECEPATKCPEWKNRANRRVYFEAK</sequence>
<feature type="chain" id="PRO_5012862539" evidence="10">
    <location>
        <begin position="21"/>
        <end position="478"/>
    </location>
</feature>
<dbReference type="PANTHER" id="PTHR30329">
    <property type="entry name" value="STATOR ELEMENT OF FLAGELLAR MOTOR COMPLEX"/>
    <property type="match status" value="1"/>
</dbReference>
<dbReference type="SUPFAM" id="SSF56925">
    <property type="entry name" value="OMPA-like"/>
    <property type="match status" value="1"/>
</dbReference>
<dbReference type="GO" id="GO:0005509">
    <property type="term" value="F:calcium ion binding"/>
    <property type="evidence" value="ECO:0007669"/>
    <property type="project" value="InterPro"/>
</dbReference>
<dbReference type="EMBL" id="FTNY01000004">
    <property type="protein sequence ID" value="SIS38995.1"/>
    <property type="molecule type" value="Genomic_DNA"/>
</dbReference>
<dbReference type="InterPro" id="IPR006690">
    <property type="entry name" value="OMPA-like_CS"/>
</dbReference>
<keyword evidence="10" id="KW-0732">Signal</keyword>
<proteinExistence type="predicted"/>
<organism evidence="12 13">
    <name type="scientific">Chryseobacterium shigense</name>
    <dbReference type="NCBI Taxonomy" id="297244"/>
    <lineage>
        <taxon>Bacteria</taxon>
        <taxon>Pseudomonadati</taxon>
        <taxon>Bacteroidota</taxon>
        <taxon>Flavobacteriia</taxon>
        <taxon>Flavobacteriales</taxon>
        <taxon>Weeksellaceae</taxon>
        <taxon>Chryseobacterium group</taxon>
        <taxon>Chryseobacterium</taxon>
    </lineage>
</organism>
<dbReference type="PANTHER" id="PTHR30329:SF21">
    <property type="entry name" value="LIPOPROTEIN YIAD-RELATED"/>
    <property type="match status" value="1"/>
</dbReference>
<dbReference type="InterPro" id="IPR036737">
    <property type="entry name" value="OmpA-like_sf"/>
</dbReference>
<dbReference type="PROSITE" id="PS01068">
    <property type="entry name" value="OMPA_1"/>
    <property type="match status" value="1"/>
</dbReference>
<keyword evidence="2" id="KW-0813">Transport</keyword>